<dbReference type="GO" id="GO:0006227">
    <property type="term" value="P:dUDP biosynthetic process"/>
    <property type="evidence" value="ECO:0007669"/>
    <property type="project" value="TreeGrafter"/>
</dbReference>
<dbReference type="GO" id="GO:0004798">
    <property type="term" value="F:dTMP kinase activity"/>
    <property type="evidence" value="ECO:0007669"/>
    <property type="project" value="UniProtKB-EC"/>
</dbReference>
<dbReference type="SUPFAM" id="SSF52540">
    <property type="entry name" value="P-loop containing nucleoside triphosphate hydrolases"/>
    <property type="match status" value="1"/>
</dbReference>
<evidence type="ECO:0000313" key="9">
    <source>
        <dbReference type="EMBL" id="KWT99036.1"/>
    </source>
</evidence>
<dbReference type="GO" id="GO:0006233">
    <property type="term" value="P:dTDP biosynthetic process"/>
    <property type="evidence" value="ECO:0007669"/>
    <property type="project" value="InterPro"/>
</dbReference>
<keyword evidence="5" id="KW-0547">Nucleotide-binding</keyword>
<dbReference type="RefSeq" id="WP_060469781.1">
    <property type="nucleotide sequence ID" value="NZ_AP025515.1"/>
</dbReference>
<dbReference type="Pfam" id="PF02223">
    <property type="entry name" value="Thymidylate_kin"/>
    <property type="match status" value="1"/>
</dbReference>
<dbReference type="AlphaFoldDB" id="A0A109D514"/>
<gene>
    <name evidence="9" type="ORF">APQ14_19505</name>
</gene>
<evidence type="ECO:0000259" key="8">
    <source>
        <dbReference type="Pfam" id="PF02223"/>
    </source>
</evidence>
<proteinExistence type="inferred from homology"/>
<dbReference type="InterPro" id="IPR018095">
    <property type="entry name" value="Thymidylate_kin_CS"/>
</dbReference>
<evidence type="ECO:0000256" key="2">
    <source>
        <dbReference type="ARBA" id="ARBA00012980"/>
    </source>
</evidence>
<evidence type="ECO:0000313" key="10">
    <source>
        <dbReference type="Proteomes" id="UP000057389"/>
    </source>
</evidence>
<keyword evidence="6 9" id="KW-0418">Kinase</keyword>
<dbReference type="PROSITE" id="PS01331">
    <property type="entry name" value="THYMIDYLATE_KINASE"/>
    <property type="match status" value="1"/>
</dbReference>
<dbReference type="GO" id="GO:0005524">
    <property type="term" value="F:ATP binding"/>
    <property type="evidence" value="ECO:0007669"/>
    <property type="project" value="UniProtKB-KW"/>
</dbReference>
<evidence type="ECO:0000256" key="3">
    <source>
        <dbReference type="ARBA" id="ARBA00022679"/>
    </source>
</evidence>
<evidence type="ECO:0000256" key="7">
    <source>
        <dbReference type="ARBA" id="ARBA00022840"/>
    </source>
</evidence>
<dbReference type="PANTHER" id="PTHR10344">
    <property type="entry name" value="THYMIDYLATE KINASE"/>
    <property type="match status" value="1"/>
</dbReference>
<protein>
    <recommendedName>
        <fullName evidence="2">dTMP kinase</fullName>
        <ecNumber evidence="2">2.7.4.9</ecNumber>
    </recommendedName>
</protein>
<dbReference type="InterPro" id="IPR027417">
    <property type="entry name" value="P-loop_NTPase"/>
</dbReference>
<dbReference type="GeneID" id="300181018"/>
<evidence type="ECO:0000256" key="6">
    <source>
        <dbReference type="ARBA" id="ARBA00022777"/>
    </source>
</evidence>
<dbReference type="OrthoDB" id="9774907at2"/>
<sequence length="205" mass="23532">MNKFIVFEGLDACGKTTLSSLYAKEINTIVHNAVVPEAHDLRKVIDSYESKESAFLFFLLNNLLKSNEVSKLLNDEDIILDRYVFSTLAYQTIMLGEDIVKNIFDTLKINKKILLPEVIIFVKADIETINNRIETRGDTVQWYGDAVTQNNSVESAYHKVFKWFDIPIVEVDTSEKHGRSVEENYQLMKDRVEHVLSGGNNLYSF</sequence>
<keyword evidence="10" id="KW-1185">Reference proteome</keyword>
<organism evidence="9 10">
    <name type="scientific">Vibrio toranzoniae</name>
    <dbReference type="NCBI Taxonomy" id="1194427"/>
    <lineage>
        <taxon>Bacteria</taxon>
        <taxon>Pseudomonadati</taxon>
        <taxon>Pseudomonadota</taxon>
        <taxon>Gammaproteobacteria</taxon>
        <taxon>Vibrionales</taxon>
        <taxon>Vibrionaceae</taxon>
        <taxon>Vibrio</taxon>
    </lineage>
</organism>
<keyword evidence="3" id="KW-0808">Transferase</keyword>
<dbReference type="Proteomes" id="UP000057389">
    <property type="component" value="Unassembled WGS sequence"/>
</dbReference>
<evidence type="ECO:0000256" key="5">
    <source>
        <dbReference type="ARBA" id="ARBA00022741"/>
    </source>
</evidence>
<feature type="domain" description="Thymidylate kinase-like" evidence="8">
    <location>
        <begin position="7"/>
        <end position="178"/>
    </location>
</feature>
<dbReference type="EMBL" id="LMXU01000043">
    <property type="protein sequence ID" value="KWT99036.1"/>
    <property type="molecule type" value="Genomic_DNA"/>
</dbReference>
<name>A0A109D514_9VIBR</name>
<comment type="caution">
    <text evidence="9">The sequence shown here is derived from an EMBL/GenBank/DDBJ whole genome shotgun (WGS) entry which is preliminary data.</text>
</comment>
<dbReference type="InterPro" id="IPR039430">
    <property type="entry name" value="Thymidylate_kin-like_dom"/>
</dbReference>
<dbReference type="GO" id="GO:0005737">
    <property type="term" value="C:cytoplasm"/>
    <property type="evidence" value="ECO:0007669"/>
    <property type="project" value="TreeGrafter"/>
</dbReference>
<dbReference type="GO" id="GO:0006235">
    <property type="term" value="P:dTTP biosynthetic process"/>
    <property type="evidence" value="ECO:0007669"/>
    <property type="project" value="TreeGrafter"/>
</dbReference>
<comment type="similarity">
    <text evidence="1">Belongs to the thymidylate kinase family.</text>
</comment>
<evidence type="ECO:0000256" key="4">
    <source>
        <dbReference type="ARBA" id="ARBA00022727"/>
    </source>
</evidence>
<keyword evidence="7" id="KW-0067">ATP-binding</keyword>
<reference evidence="9 10" key="1">
    <citation type="submission" date="2015-11" db="EMBL/GenBank/DDBJ databases">
        <title>Draft WGS of Vibrio toranzoniae.</title>
        <authorList>
            <person name="Lasa A."/>
            <person name="Romalde J.L."/>
        </authorList>
    </citation>
    <scope>NUCLEOTIDE SEQUENCE [LARGE SCALE GENOMIC DNA]</scope>
    <source>
        <strain evidence="9 10">Vb 10.8</strain>
    </source>
</reference>
<dbReference type="PANTHER" id="PTHR10344:SF4">
    <property type="entry name" value="UMP-CMP KINASE 2, MITOCHONDRIAL"/>
    <property type="match status" value="1"/>
</dbReference>
<accession>A0A109D514</accession>
<dbReference type="EC" id="2.7.4.9" evidence="2"/>
<dbReference type="Gene3D" id="3.40.50.300">
    <property type="entry name" value="P-loop containing nucleotide triphosphate hydrolases"/>
    <property type="match status" value="1"/>
</dbReference>
<keyword evidence="4" id="KW-0545">Nucleotide biosynthesis</keyword>
<evidence type="ECO:0000256" key="1">
    <source>
        <dbReference type="ARBA" id="ARBA00009776"/>
    </source>
</evidence>